<reference evidence="1" key="2">
    <citation type="submission" date="2023-03" db="EMBL/GenBank/DDBJ databases">
        <authorList>
            <person name="Inwood S.N."/>
            <person name="Skelly J.G."/>
            <person name="Guhlin J."/>
            <person name="Harrop T.W.R."/>
            <person name="Goldson S.G."/>
            <person name="Dearden P.K."/>
        </authorList>
    </citation>
    <scope>NUCLEOTIDE SEQUENCE</scope>
    <source>
        <strain evidence="1">Lincoln</strain>
        <tissue evidence="1">Whole body</tissue>
    </source>
</reference>
<dbReference type="Proteomes" id="UP001168972">
    <property type="component" value="Unassembled WGS sequence"/>
</dbReference>
<protein>
    <submittedName>
        <fullName evidence="1">Uncharacterized protein</fullName>
    </submittedName>
</protein>
<organism evidence="1 2">
    <name type="scientific">Microctonus hyperodae</name>
    <name type="common">Parasitoid wasp</name>
    <dbReference type="NCBI Taxonomy" id="165561"/>
    <lineage>
        <taxon>Eukaryota</taxon>
        <taxon>Metazoa</taxon>
        <taxon>Ecdysozoa</taxon>
        <taxon>Arthropoda</taxon>
        <taxon>Hexapoda</taxon>
        <taxon>Insecta</taxon>
        <taxon>Pterygota</taxon>
        <taxon>Neoptera</taxon>
        <taxon>Endopterygota</taxon>
        <taxon>Hymenoptera</taxon>
        <taxon>Apocrita</taxon>
        <taxon>Ichneumonoidea</taxon>
        <taxon>Braconidae</taxon>
        <taxon>Euphorinae</taxon>
        <taxon>Microctonus</taxon>
    </lineage>
</organism>
<proteinExistence type="predicted"/>
<reference evidence="1" key="1">
    <citation type="journal article" date="2023" name="bioRxiv">
        <title>Scaffold-level genome assemblies of two parasitoid biocontrol wasps reveal the parthenogenesis mechanism and an associated novel virus.</title>
        <authorList>
            <person name="Inwood S."/>
            <person name="Skelly J."/>
            <person name="Guhlin J."/>
            <person name="Harrop T."/>
            <person name="Goldson S."/>
            <person name="Dearden P."/>
        </authorList>
    </citation>
    <scope>NUCLEOTIDE SEQUENCE</scope>
    <source>
        <strain evidence="1">Lincoln</strain>
        <tissue evidence="1">Whole body</tissue>
    </source>
</reference>
<dbReference type="AlphaFoldDB" id="A0AA39G609"/>
<sequence>MGVAARQRDADTELVDEIHSLLSWISQMRTKKRKYLCSRRRNIRIEAVLAHALDHAEKDVRDKQVNYESQCQERKRRRLETQKNTKNIMEVVMNTSSNETSATISNSGDDGDNDWLELFPELESLDYFMSQLNEIKEPVSR</sequence>
<dbReference type="EMBL" id="JAQQBR010000001">
    <property type="protein sequence ID" value="KAK0181998.1"/>
    <property type="molecule type" value="Genomic_DNA"/>
</dbReference>
<evidence type="ECO:0000313" key="1">
    <source>
        <dbReference type="EMBL" id="KAK0181998.1"/>
    </source>
</evidence>
<keyword evidence="2" id="KW-1185">Reference proteome</keyword>
<comment type="caution">
    <text evidence="1">The sequence shown here is derived from an EMBL/GenBank/DDBJ whole genome shotgun (WGS) entry which is preliminary data.</text>
</comment>
<name>A0AA39G609_MICHY</name>
<accession>A0AA39G609</accession>
<gene>
    <name evidence="1" type="ORF">PV327_000173</name>
</gene>
<evidence type="ECO:0000313" key="2">
    <source>
        <dbReference type="Proteomes" id="UP001168972"/>
    </source>
</evidence>